<gene>
    <name evidence="3" type="ORF">LCGC14_1891500</name>
</gene>
<organism evidence="3">
    <name type="scientific">marine sediment metagenome</name>
    <dbReference type="NCBI Taxonomy" id="412755"/>
    <lineage>
        <taxon>unclassified sequences</taxon>
        <taxon>metagenomes</taxon>
        <taxon>ecological metagenomes</taxon>
    </lineage>
</organism>
<keyword evidence="2" id="KW-0812">Transmembrane</keyword>
<dbReference type="AlphaFoldDB" id="A0A0F9FZE8"/>
<comment type="caution">
    <text evidence="3">The sequence shown here is derived from an EMBL/GenBank/DDBJ whole genome shotgun (WGS) entry which is preliminary data.</text>
</comment>
<evidence type="ECO:0000256" key="1">
    <source>
        <dbReference type="SAM" id="MobiDB-lite"/>
    </source>
</evidence>
<evidence type="ECO:0000256" key="2">
    <source>
        <dbReference type="SAM" id="Phobius"/>
    </source>
</evidence>
<name>A0A0F9FZE8_9ZZZZ</name>
<accession>A0A0F9FZE8</accession>
<feature type="transmembrane region" description="Helical" evidence="2">
    <location>
        <begin position="120"/>
        <end position="141"/>
    </location>
</feature>
<sequence>AVPPKAEAVTPKAEAVTPTPAAKPLLLTKAGKPVRWQDRRQRRKLGLSVGGIRAKLRKLSEAGELDELRNSKGRITLAAAREHAPRIAAQLLGLAQEQNPAAFSQYVQGEVSAERDWSGFFAALMAFLEAFLPFILMFMFVGQPPAWIRRAFGWLWRRRAA</sequence>
<feature type="region of interest" description="Disordered" evidence="1">
    <location>
        <begin position="1"/>
        <end position="21"/>
    </location>
</feature>
<reference evidence="3" key="1">
    <citation type="journal article" date="2015" name="Nature">
        <title>Complex archaea that bridge the gap between prokaryotes and eukaryotes.</title>
        <authorList>
            <person name="Spang A."/>
            <person name="Saw J.H."/>
            <person name="Jorgensen S.L."/>
            <person name="Zaremba-Niedzwiedzka K."/>
            <person name="Martijn J."/>
            <person name="Lind A.E."/>
            <person name="van Eijk R."/>
            <person name="Schleper C."/>
            <person name="Guy L."/>
            <person name="Ettema T.J."/>
        </authorList>
    </citation>
    <scope>NUCLEOTIDE SEQUENCE</scope>
</reference>
<keyword evidence="2" id="KW-0472">Membrane</keyword>
<protein>
    <submittedName>
        <fullName evidence="3">Uncharacterized protein</fullName>
    </submittedName>
</protein>
<feature type="non-terminal residue" evidence="3">
    <location>
        <position position="1"/>
    </location>
</feature>
<keyword evidence="2" id="KW-1133">Transmembrane helix</keyword>
<evidence type="ECO:0000313" key="3">
    <source>
        <dbReference type="EMBL" id="KKL91754.1"/>
    </source>
</evidence>
<proteinExistence type="predicted"/>
<dbReference type="EMBL" id="LAZR01019651">
    <property type="protein sequence ID" value="KKL91754.1"/>
    <property type="molecule type" value="Genomic_DNA"/>
</dbReference>